<dbReference type="InterPro" id="IPR055447">
    <property type="entry name" value="Rhabdo_glycop_CD"/>
</dbReference>
<keyword evidence="4" id="KW-0946">Virion</keyword>
<dbReference type="Gene3D" id="2.30.29.130">
    <property type="match status" value="1"/>
</dbReference>
<accession>A0A0D3R143</accession>
<evidence type="ECO:0000256" key="2">
    <source>
        <dbReference type="ARBA" id="ARBA00022692"/>
    </source>
</evidence>
<evidence type="ECO:0000313" key="12">
    <source>
        <dbReference type="EMBL" id="AJR28311.1"/>
    </source>
</evidence>
<feature type="domain" description="Spike glycoprotein G central" evidence="11">
    <location>
        <begin position="391"/>
        <end position="513"/>
    </location>
</feature>
<keyword evidence="13" id="KW-1185">Reference proteome</keyword>
<keyword evidence="7 9" id="KW-0472">Membrane</keyword>
<keyword evidence="5" id="KW-0261">Viral envelope protein</keyword>
<keyword evidence="3" id="KW-0732">Signal</keyword>
<evidence type="ECO:0000259" key="11">
    <source>
        <dbReference type="Pfam" id="PF24833"/>
    </source>
</evidence>
<dbReference type="GeneID" id="80533753"/>
<dbReference type="Proteomes" id="UP000115720">
    <property type="component" value="Segment"/>
</dbReference>
<proteinExistence type="predicted"/>
<name>A0A0D3R143_9RHAB</name>
<evidence type="ECO:0000256" key="3">
    <source>
        <dbReference type="ARBA" id="ARBA00022729"/>
    </source>
</evidence>
<evidence type="ECO:0000256" key="9">
    <source>
        <dbReference type="SAM" id="Phobius"/>
    </source>
</evidence>
<evidence type="ECO:0000259" key="10">
    <source>
        <dbReference type="Pfam" id="PF00974"/>
    </source>
</evidence>
<reference evidence="12 13" key="1">
    <citation type="journal article" date="2015" name="PLoS Pathog.">
        <title>Evolution of genome size and complexity in the rhabdoviridae.</title>
        <authorList>
            <person name="Walker P.J."/>
            <person name="Firth C."/>
            <person name="Widen S.G."/>
            <person name="Blasdell K.R."/>
            <person name="Guzman H."/>
            <person name="Wood T.G."/>
            <person name="Paradkar P.N."/>
            <person name="Holmes E.C."/>
            <person name="Tesh R.B."/>
            <person name="Vasilakis N."/>
        </authorList>
    </citation>
    <scope>NUCLEOTIDE SEQUENCE [LARGE SCALE GENOMIC DNA]</scope>
    <source>
        <strain evidence="12">TRVL9223</strain>
    </source>
</reference>
<dbReference type="GO" id="GO:0019031">
    <property type="term" value="C:viral envelope"/>
    <property type="evidence" value="ECO:0007669"/>
    <property type="project" value="UniProtKB-KW"/>
</dbReference>
<keyword evidence="2 9" id="KW-0812">Transmembrane</keyword>
<keyword evidence="8" id="KW-0325">Glycoprotein</keyword>
<dbReference type="GO" id="GO:0055036">
    <property type="term" value="C:virion membrane"/>
    <property type="evidence" value="ECO:0007669"/>
    <property type="project" value="UniProtKB-SubCell"/>
</dbReference>
<protein>
    <submittedName>
        <fullName evidence="12">Glycoprotein</fullName>
    </submittedName>
</protein>
<dbReference type="InterPro" id="IPR001903">
    <property type="entry name" value="Rhabdo_glycop_FD"/>
</dbReference>
<feature type="domain" description="Spike glycoprotein fusion" evidence="10">
    <location>
        <begin position="171"/>
        <end position="270"/>
    </location>
</feature>
<evidence type="ECO:0000256" key="4">
    <source>
        <dbReference type="ARBA" id="ARBA00022844"/>
    </source>
</evidence>
<evidence type="ECO:0000256" key="5">
    <source>
        <dbReference type="ARBA" id="ARBA00022879"/>
    </source>
</evidence>
<sequence>MTMRQWVLLVLFLLGVFPGNVVVLRHDQELNPEYGRKMKVTEHTFRGKDGIWRKFLVTIFGKQVFGSDYPERHSIAESFVETTVTPEHSRQKRATPDPNAMYSKLKRAGGYQDSPGWESYVSWPKKLGEWTSNFAGGGPKCPIFKDPLSVHSRSEILIHMQRPSHPEGIFVQGYLCEAQSWMSRCKETWYFSYEETQKVEKQTAELEKCHEAIRLLEEGNPVIPRYPLALCYWNADHTETIVYHTVTRHTAALNPYTSHLVDPVMLRGNCALNSTACPTSHASVLWIKDSHHSDHTVCTKEDWEDYEMSVHLTGLQVAGNKWETVHLLEGEGIGTKVLEKSCKMCFCGTTGIRFDDSEWWTFKGYTQSQKGGAEIRFKDVMEGLPDCDQRKSKEIGISHPHFSESYGRKEVGNMLRALQCNNAIGKLMEGEHLTPIDISSLAQEKPGLGLMYRLHRDKSGFFDLQWAHANYSLILYKPDPLLNSIGLDYLQNPVTLDEWVTSDIPGIQIGVNGIIRRIDKNKTLEILAPQIMLQMGELSPEFAKKIAVKRIDWIDDKGESNIIDDDGVDIPRGELDRTNVVDGVRNWVEKVRDTISGWTSGIKAVLGTAVLIVMVVILWRVVMICKAIKCKSGNASKTNDSAESLFVPKTSDHRLAKMFG</sequence>
<comment type="subcellular location">
    <subcellularLocation>
        <location evidence="1">Virion membrane</location>
        <topology evidence="1">Single-pass type I membrane protein</topology>
    </subcellularLocation>
</comment>
<dbReference type="SUPFAM" id="SSF161008">
    <property type="entry name" value="Viral glycoprotein ectodomain-like"/>
    <property type="match status" value="1"/>
</dbReference>
<evidence type="ECO:0000256" key="1">
    <source>
        <dbReference type="ARBA" id="ARBA00004563"/>
    </source>
</evidence>
<evidence type="ECO:0000256" key="6">
    <source>
        <dbReference type="ARBA" id="ARBA00022989"/>
    </source>
</evidence>
<organism evidence="12 13">
    <name type="scientific">Aruac virus</name>
    <dbReference type="NCBI Taxonomy" id="1272961"/>
    <lineage>
        <taxon>Viruses</taxon>
        <taxon>Riboviria</taxon>
        <taxon>Orthornavirae</taxon>
        <taxon>Negarnaviricota</taxon>
        <taxon>Haploviricotina</taxon>
        <taxon>Monjiviricetes</taxon>
        <taxon>Mononegavirales</taxon>
        <taxon>Rhabdoviridae</taxon>
        <taxon>Alpharhabdovirinae</taxon>
        <taxon>Arurhavirus</taxon>
        <taxon>Arurhavirus aruac</taxon>
    </lineage>
</organism>
<evidence type="ECO:0000313" key="13">
    <source>
        <dbReference type="Proteomes" id="UP000115720"/>
    </source>
</evidence>
<evidence type="ECO:0000256" key="8">
    <source>
        <dbReference type="ARBA" id="ARBA00023180"/>
    </source>
</evidence>
<keyword evidence="6 9" id="KW-1133">Transmembrane helix</keyword>
<dbReference type="RefSeq" id="YP_010796307.1">
    <property type="nucleotide sequence ID" value="NC_075981.1"/>
</dbReference>
<evidence type="ECO:0000256" key="7">
    <source>
        <dbReference type="ARBA" id="ARBA00023136"/>
    </source>
</evidence>
<dbReference type="Pfam" id="PF00974">
    <property type="entry name" value="Rhabdo_glycop_FD"/>
    <property type="match status" value="1"/>
</dbReference>
<feature type="transmembrane region" description="Helical" evidence="9">
    <location>
        <begin position="604"/>
        <end position="622"/>
    </location>
</feature>
<dbReference type="EMBL" id="KM204987">
    <property type="protein sequence ID" value="AJR28311.1"/>
    <property type="molecule type" value="Viral_cRNA"/>
</dbReference>
<dbReference type="KEGG" id="vg:80533753"/>
<dbReference type="Pfam" id="PF24833">
    <property type="entry name" value="Rhabdo_glycop_CD"/>
    <property type="match status" value="1"/>
</dbReference>